<dbReference type="InterPro" id="IPR017871">
    <property type="entry name" value="ABC_transporter-like_CS"/>
</dbReference>
<evidence type="ECO:0000313" key="5">
    <source>
        <dbReference type="EMBL" id="MFC0387509.1"/>
    </source>
</evidence>
<keyword evidence="3 5" id="KW-0067">ATP-binding</keyword>
<proteinExistence type="predicted"/>
<evidence type="ECO:0000256" key="1">
    <source>
        <dbReference type="ARBA" id="ARBA00022448"/>
    </source>
</evidence>
<evidence type="ECO:0000259" key="4">
    <source>
        <dbReference type="PROSITE" id="PS50893"/>
    </source>
</evidence>
<dbReference type="InterPro" id="IPR008995">
    <property type="entry name" value="Mo/tungstate-bd_C_term_dom"/>
</dbReference>
<dbReference type="InterPro" id="IPR027417">
    <property type="entry name" value="P-loop_NTPase"/>
</dbReference>
<keyword evidence="6" id="KW-1185">Reference proteome</keyword>
<dbReference type="InterPro" id="IPR050093">
    <property type="entry name" value="ABC_SmlMolc_Importer"/>
</dbReference>
<dbReference type="PANTHER" id="PTHR42781">
    <property type="entry name" value="SPERMIDINE/PUTRESCINE IMPORT ATP-BINDING PROTEIN POTA"/>
    <property type="match status" value="1"/>
</dbReference>
<accession>A0ABV6IW71</accession>
<protein>
    <submittedName>
        <fullName evidence="5">ABC transporter ATP-binding protein</fullName>
    </submittedName>
</protein>
<dbReference type="Pfam" id="PF08402">
    <property type="entry name" value="TOBE_2"/>
    <property type="match status" value="1"/>
</dbReference>
<dbReference type="PROSITE" id="PS50893">
    <property type="entry name" value="ABC_TRANSPORTER_2"/>
    <property type="match status" value="1"/>
</dbReference>
<gene>
    <name evidence="5" type="ORF">ACFFIC_18445</name>
</gene>
<dbReference type="EMBL" id="JBHLVZ010000064">
    <property type="protein sequence ID" value="MFC0387509.1"/>
    <property type="molecule type" value="Genomic_DNA"/>
</dbReference>
<reference evidence="5 6" key="1">
    <citation type="submission" date="2024-09" db="EMBL/GenBank/DDBJ databases">
        <authorList>
            <person name="Sun Q."/>
            <person name="Mori K."/>
        </authorList>
    </citation>
    <scope>NUCLEOTIDE SEQUENCE [LARGE SCALE GENOMIC DNA]</scope>
    <source>
        <strain evidence="5 6">CCM 7468</strain>
    </source>
</reference>
<comment type="caution">
    <text evidence="5">The sequence shown here is derived from an EMBL/GenBank/DDBJ whole genome shotgun (WGS) entry which is preliminary data.</text>
</comment>
<evidence type="ECO:0000313" key="6">
    <source>
        <dbReference type="Proteomes" id="UP001589789"/>
    </source>
</evidence>
<dbReference type="PANTHER" id="PTHR42781:SF4">
    <property type="entry name" value="SPERMIDINE_PUTRESCINE IMPORT ATP-BINDING PROTEIN POTA"/>
    <property type="match status" value="1"/>
</dbReference>
<name>A0ABV6IW71_9PROT</name>
<dbReference type="InterPro" id="IPR013611">
    <property type="entry name" value="Transp-assoc_OB_typ2"/>
</dbReference>
<evidence type="ECO:0000256" key="3">
    <source>
        <dbReference type="ARBA" id="ARBA00022840"/>
    </source>
</evidence>
<sequence length="356" mass="38073">MGNLVLDGLGKRFGASVAVERVDLDVPQGQMVALLGPSGCGKTTTLRMVAGFVPPSEGRVLIAGKDVTRAPPHGRDTGMVFQSYALFPHMTVAQNVAFGLEMRRVNRADRESRTREALRMVRLEGLEDRLPRQLSGGQQQRVALARALVVNPAVFLLDEPLSNLDAKLRGEVRMEIRALQQRLGLTTLIVTHDQEEALTMADRLVVMERGRVRQVGTAEDLYERPADPFVAGFVGRCNLVEGALDSPGAFRAASGALLACAGGPPPPGRPVLALRPEHVRITPAEGGPARLRAVTYLGAQTEYHAELGGTPLVAVLPTPGADSPLRRLSPGDAVALSWEPSAARLLPAARHDEKGA</sequence>
<dbReference type="SUPFAM" id="SSF50331">
    <property type="entry name" value="MOP-like"/>
    <property type="match status" value="1"/>
</dbReference>
<dbReference type="GO" id="GO:0005524">
    <property type="term" value="F:ATP binding"/>
    <property type="evidence" value="ECO:0007669"/>
    <property type="project" value="UniProtKB-KW"/>
</dbReference>
<dbReference type="Gene3D" id="2.40.50.100">
    <property type="match status" value="1"/>
</dbReference>
<dbReference type="SUPFAM" id="SSF52540">
    <property type="entry name" value="P-loop containing nucleoside triphosphate hydrolases"/>
    <property type="match status" value="1"/>
</dbReference>
<dbReference type="RefSeq" id="WP_377053024.1">
    <property type="nucleotide sequence ID" value="NZ_JBHLVZ010000064.1"/>
</dbReference>
<dbReference type="InterPro" id="IPR003439">
    <property type="entry name" value="ABC_transporter-like_ATP-bd"/>
</dbReference>
<evidence type="ECO:0000256" key="2">
    <source>
        <dbReference type="ARBA" id="ARBA00022741"/>
    </source>
</evidence>
<dbReference type="InterPro" id="IPR003593">
    <property type="entry name" value="AAA+_ATPase"/>
</dbReference>
<organism evidence="5 6">
    <name type="scientific">Muricoccus vinaceus</name>
    <dbReference type="NCBI Taxonomy" id="424704"/>
    <lineage>
        <taxon>Bacteria</taxon>
        <taxon>Pseudomonadati</taxon>
        <taxon>Pseudomonadota</taxon>
        <taxon>Alphaproteobacteria</taxon>
        <taxon>Acetobacterales</taxon>
        <taxon>Roseomonadaceae</taxon>
        <taxon>Muricoccus</taxon>
    </lineage>
</organism>
<dbReference type="SMART" id="SM00382">
    <property type="entry name" value="AAA"/>
    <property type="match status" value="1"/>
</dbReference>
<dbReference type="PROSITE" id="PS00211">
    <property type="entry name" value="ABC_TRANSPORTER_1"/>
    <property type="match status" value="1"/>
</dbReference>
<keyword evidence="2" id="KW-0547">Nucleotide-binding</keyword>
<dbReference type="Proteomes" id="UP001589789">
    <property type="component" value="Unassembled WGS sequence"/>
</dbReference>
<dbReference type="Pfam" id="PF00005">
    <property type="entry name" value="ABC_tran"/>
    <property type="match status" value="1"/>
</dbReference>
<dbReference type="Gene3D" id="3.40.50.300">
    <property type="entry name" value="P-loop containing nucleotide triphosphate hydrolases"/>
    <property type="match status" value="1"/>
</dbReference>
<feature type="domain" description="ABC transporter" evidence="4">
    <location>
        <begin position="4"/>
        <end position="234"/>
    </location>
</feature>
<keyword evidence="1" id="KW-0813">Transport</keyword>